<gene>
    <name evidence="3" type="ORF">RB602_12575</name>
</gene>
<dbReference type="Pfam" id="PF02321">
    <property type="entry name" value="OEP"/>
    <property type="match status" value="2"/>
</dbReference>
<feature type="chain" id="PRO_5041516277" evidence="2">
    <location>
        <begin position="25"/>
        <end position="490"/>
    </location>
</feature>
<keyword evidence="2" id="KW-0449">Lipoprotein</keyword>
<dbReference type="KEGG" id="acoa:RB602_12575"/>
<dbReference type="AlphaFoldDB" id="A0AA97I0T6"/>
<dbReference type="SUPFAM" id="SSF56954">
    <property type="entry name" value="Outer membrane efflux proteins (OEP)"/>
    <property type="match status" value="1"/>
</dbReference>
<dbReference type="Gene3D" id="2.20.200.10">
    <property type="entry name" value="Outer membrane efflux proteins (OEP)"/>
    <property type="match status" value="1"/>
</dbReference>
<dbReference type="EMBL" id="CP136594">
    <property type="protein sequence ID" value="WOE74673.1"/>
    <property type="molecule type" value="Genomic_DNA"/>
</dbReference>
<keyword evidence="2" id="KW-0812">Transmembrane</keyword>
<protein>
    <submittedName>
        <fullName evidence="3">Efflux transporter outer membrane subunit</fullName>
    </submittedName>
</protein>
<keyword evidence="4" id="KW-1185">Reference proteome</keyword>
<keyword evidence="2" id="KW-0472">Membrane</keyword>
<dbReference type="InterPro" id="IPR003423">
    <property type="entry name" value="OMP_efflux"/>
</dbReference>
<comment type="similarity">
    <text evidence="1 2">Belongs to the outer membrane factor (OMF) (TC 1.B.17) family.</text>
</comment>
<dbReference type="InterPro" id="IPR010131">
    <property type="entry name" value="MdtP/NodT-like"/>
</dbReference>
<dbReference type="GO" id="GO:0005886">
    <property type="term" value="C:plasma membrane"/>
    <property type="evidence" value="ECO:0007669"/>
    <property type="project" value="UniProtKB-SubCell"/>
</dbReference>
<name>A0AA97I0T6_9SPHN</name>
<feature type="signal peptide" evidence="2">
    <location>
        <begin position="1"/>
        <end position="24"/>
    </location>
</feature>
<dbReference type="NCBIfam" id="TIGR01845">
    <property type="entry name" value="outer_NodT"/>
    <property type="match status" value="1"/>
</dbReference>
<accession>A0AA97I0T6</accession>
<organism evidence="3 4">
    <name type="scientific">Alterisphingorhabdus coralli</name>
    <dbReference type="NCBI Taxonomy" id="3071408"/>
    <lineage>
        <taxon>Bacteria</taxon>
        <taxon>Pseudomonadati</taxon>
        <taxon>Pseudomonadota</taxon>
        <taxon>Alphaproteobacteria</taxon>
        <taxon>Sphingomonadales</taxon>
        <taxon>Sphingomonadaceae</taxon>
        <taxon>Alterisphingorhabdus (ex Yan et al. 2024)</taxon>
    </lineage>
</organism>
<comment type="subcellular location">
    <subcellularLocation>
        <location evidence="2">Cell membrane</location>
        <topology evidence="2">Lipid-anchor</topology>
    </subcellularLocation>
</comment>
<evidence type="ECO:0000313" key="4">
    <source>
        <dbReference type="Proteomes" id="UP001302429"/>
    </source>
</evidence>
<dbReference type="Gene3D" id="1.20.1600.10">
    <property type="entry name" value="Outer membrane efflux proteins (OEP)"/>
    <property type="match status" value="1"/>
</dbReference>
<keyword evidence="2" id="KW-0732">Signal</keyword>
<evidence type="ECO:0000313" key="3">
    <source>
        <dbReference type="EMBL" id="WOE74673.1"/>
    </source>
</evidence>
<proteinExistence type="inferred from homology"/>
<evidence type="ECO:0000256" key="2">
    <source>
        <dbReference type="RuleBase" id="RU362097"/>
    </source>
</evidence>
<reference evidence="3 4" key="1">
    <citation type="submission" date="2023-10" db="EMBL/GenBank/DDBJ databases">
        <title>Complete genome sequence of a Sphingomonadaceae bacterium.</title>
        <authorList>
            <person name="Yan C."/>
        </authorList>
    </citation>
    <scope>NUCLEOTIDE SEQUENCE [LARGE SCALE GENOMIC DNA]</scope>
    <source>
        <strain evidence="3 4">SCSIO 66989</strain>
    </source>
</reference>
<dbReference type="PANTHER" id="PTHR30203">
    <property type="entry name" value="OUTER MEMBRANE CATION EFFLUX PROTEIN"/>
    <property type="match status" value="1"/>
</dbReference>
<sequence length="490" mass="53116">MTAHPALLAARLALVSGLALLTSACLVGPDYKGPPKMAELNREVFTRAAIATATSDQPVELWWKKLGDPQLDALIARAFDNNRNLAEARANLRASRAVLQGSQQEFLPGGGLNASYTRQRFSEEALIFGGQGDDFSIPDQDLYAIGADTRWEIDLFGRIRRGVQAARTRAEAAEAVRDDLLVSVAAEVATAYVALRGAQKRLAVAERNAANQEDSFKLTQVLLRGGRGTKLDVERARGQLANTLATIPPLKAEFDVQAHRLGVLTGDGPTALREELSPSMPIPRMPTLIGVGSPADLFRRRPDIRAAERELAAATADIGIQTADYFPTVSLVGSGGFQSNTTGNLLQSSALQFTLGPQLIWNLLDFTRIRARVKEAGARAEAAAARYEQTVLLAFEETENALTLYGNELLRREQLGEARDATREAARLARLRYDNGIDDFLAVLDAERVALISEDARVVSEVEATLQEIAIYRALGGGWQTQAEAEAKSQ</sequence>
<dbReference type="Proteomes" id="UP001302429">
    <property type="component" value="Chromosome"/>
</dbReference>
<evidence type="ECO:0000256" key="1">
    <source>
        <dbReference type="ARBA" id="ARBA00007613"/>
    </source>
</evidence>
<dbReference type="GO" id="GO:0015562">
    <property type="term" value="F:efflux transmembrane transporter activity"/>
    <property type="evidence" value="ECO:0007669"/>
    <property type="project" value="InterPro"/>
</dbReference>
<dbReference type="PANTHER" id="PTHR30203:SF25">
    <property type="entry name" value="OUTER MEMBRANE PROTEIN-RELATED"/>
    <property type="match status" value="1"/>
</dbReference>
<keyword evidence="2" id="KW-0564">Palmitate</keyword>
<keyword evidence="2" id="KW-1134">Transmembrane beta strand</keyword>
<dbReference type="RefSeq" id="WP_317080933.1">
    <property type="nucleotide sequence ID" value="NZ_CP136594.1"/>
</dbReference>